<feature type="transmembrane region" description="Helical" evidence="1">
    <location>
        <begin position="84"/>
        <end position="103"/>
    </location>
</feature>
<accession>A0A9D6ADL5</accession>
<dbReference type="EMBL" id="JABZGU010000011">
    <property type="protein sequence ID" value="MBF4802417.1"/>
    <property type="molecule type" value="Genomic_DNA"/>
</dbReference>
<name>A0A9D6ADL5_9ACTN</name>
<sequence length="211" mass="24179">MLSKTNRLVHLLRAAIYLAALFLVFYANEFIPFITYPTPVCFLGVLFFRHWMVCFILAAIVIFLIVSSRSFFESLNYSRKLVHTVLQTIAIIPMSALIIYILFTGSLNPRSIKWVQCDTPNPETQIACVTFTDEYSDNVWFYSMPSPICEGEMIGGIYTPPQEPEKSVLYCDWHVTWNNGIGRITTNQEVEKIINQEHGDYPLFIISMGKG</sequence>
<feature type="transmembrane region" description="Helical" evidence="1">
    <location>
        <begin position="48"/>
        <end position="72"/>
    </location>
</feature>
<keyword evidence="1" id="KW-0472">Membrane</keyword>
<protein>
    <submittedName>
        <fullName evidence="2">Uncharacterized protein</fullName>
    </submittedName>
</protein>
<keyword evidence="1" id="KW-1133">Transmembrane helix</keyword>
<gene>
    <name evidence="2" type="ORF">HXK24_01105</name>
</gene>
<dbReference type="AlphaFoldDB" id="A0A9D6ADL5"/>
<evidence type="ECO:0000313" key="2">
    <source>
        <dbReference type="EMBL" id="MBF4802417.1"/>
    </source>
</evidence>
<evidence type="ECO:0000313" key="3">
    <source>
        <dbReference type="Proteomes" id="UP000787322"/>
    </source>
</evidence>
<reference evidence="2" key="1">
    <citation type="submission" date="2020-04" db="EMBL/GenBank/DDBJ databases">
        <title>Deep metagenomics examines the oral microbiome during advanced dental caries in children, revealing novel taxa and co-occurrences with host molecules.</title>
        <authorList>
            <person name="Baker J.L."/>
            <person name="Morton J.T."/>
            <person name="Dinis M."/>
            <person name="Alvarez R."/>
            <person name="Tran N.C."/>
            <person name="Knight R."/>
            <person name="Edlund A."/>
        </authorList>
    </citation>
    <scope>NUCLEOTIDE SEQUENCE</scope>
    <source>
        <strain evidence="2">JCVI_3_bin.11</strain>
    </source>
</reference>
<proteinExistence type="predicted"/>
<comment type="caution">
    <text evidence="2">The sequence shown here is derived from an EMBL/GenBank/DDBJ whole genome shotgun (WGS) entry which is preliminary data.</text>
</comment>
<feature type="transmembrane region" description="Helical" evidence="1">
    <location>
        <begin position="12"/>
        <end position="36"/>
    </location>
</feature>
<evidence type="ECO:0000256" key="1">
    <source>
        <dbReference type="SAM" id="Phobius"/>
    </source>
</evidence>
<organism evidence="2 3">
    <name type="scientific">Lancefieldella parvula</name>
    <dbReference type="NCBI Taxonomy" id="1382"/>
    <lineage>
        <taxon>Bacteria</taxon>
        <taxon>Bacillati</taxon>
        <taxon>Actinomycetota</taxon>
        <taxon>Coriobacteriia</taxon>
        <taxon>Coriobacteriales</taxon>
        <taxon>Atopobiaceae</taxon>
        <taxon>Lancefieldella</taxon>
    </lineage>
</organism>
<dbReference type="Proteomes" id="UP000787322">
    <property type="component" value="Unassembled WGS sequence"/>
</dbReference>
<keyword evidence="1" id="KW-0812">Transmembrane</keyword>